<gene>
    <name evidence="12" type="ORF">ET495_07245</name>
</gene>
<evidence type="ECO:0000256" key="6">
    <source>
        <dbReference type="SAM" id="MobiDB-lite"/>
    </source>
</evidence>
<keyword evidence="4 7" id="KW-1133">Transmembrane helix</keyword>
<dbReference type="InterPro" id="IPR052159">
    <property type="entry name" value="Competence_DNA_uptake"/>
</dbReference>
<dbReference type="PANTHER" id="PTHR30619">
    <property type="entry name" value="DNA INTERNALIZATION/COMPETENCE PROTEIN COMEC/REC2"/>
    <property type="match status" value="1"/>
</dbReference>
<evidence type="ECO:0000259" key="10">
    <source>
        <dbReference type="Pfam" id="PF03772"/>
    </source>
</evidence>
<evidence type="ECO:0000313" key="13">
    <source>
        <dbReference type="Proteomes" id="UP000291758"/>
    </source>
</evidence>
<feature type="transmembrane region" description="Helical" evidence="7">
    <location>
        <begin position="321"/>
        <end position="338"/>
    </location>
</feature>
<dbReference type="PANTHER" id="PTHR30619:SF1">
    <property type="entry name" value="RECOMBINATION PROTEIN 2"/>
    <property type="match status" value="1"/>
</dbReference>
<dbReference type="Gene3D" id="3.60.15.10">
    <property type="entry name" value="Ribonuclease Z/Hydroxyacylglutathione hydrolase-like"/>
    <property type="match status" value="1"/>
</dbReference>
<feature type="transmembrane region" description="Helical" evidence="7">
    <location>
        <begin position="420"/>
        <end position="441"/>
    </location>
</feature>
<feature type="transmembrane region" description="Helical" evidence="7">
    <location>
        <begin position="30"/>
        <end position="47"/>
    </location>
</feature>
<feature type="transmembrane region" description="Helical" evidence="7">
    <location>
        <begin position="483"/>
        <end position="508"/>
    </location>
</feature>
<feature type="transmembrane region" description="Helical" evidence="7">
    <location>
        <begin position="453"/>
        <end position="476"/>
    </location>
</feature>
<comment type="subcellular location">
    <subcellularLocation>
        <location evidence="1">Cell membrane</location>
        <topology evidence="1">Multi-pass membrane protein</topology>
    </subcellularLocation>
</comment>
<reference evidence="12 13" key="1">
    <citation type="submission" date="2019-01" db="EMBL/GenBank/DDBJ databases">
        <title>Genome sequencing of strain 2JSPR-7.</title>
        <authorList>
            <person name="Heo J."/>
            <person name="Kim S.-J."/>
            <person name="Kim J.-S."/>
            <person name="Hong S.-B."/>
            <person name="Kwon S.-W."/>
        </authorList>
    </citation>
    <scope>NUCLEOTIDE SEQUENCE [LARGE SCALE GENOMIC DNA]</scope>
    <source>
        <strain evidence="12 13">2JSPR-7</strain>
    </source>
</reference>
<dbReference type="Proteomes" id="UP000291758">
    <property type="component" value="Chromosome"/>
</dbReference>
<evidence type="ECO:0000313" key="12">
    <source>
        <dbReference type="EMBL" id="QAY64795.1"/>
    </source>
</evidence>
<dbReference type="EMBL" id="CP035495">
    <property type="protein sequence ID" value="QAY64795.1"/>
    <property type="molecule type" value="Genomic_DNA"/>
</dbReference>
<dbReference type="AlphaFoldDB" id="A0A4P6EQK8"/>
<keyword evidence="13" id="KW-1185">Reference proteome</keyword>
<feature type="transmembrane region" description="Helical" evidence="7">
    <location>
        <begin position="514"/>
        <end position="533"/>
    </location>
</feature>
<dbReference type="InterPro" id="IPR004477">
    <property type="entry name" value="ComEC_N"/>
</dbReference>
<feature type="signal peptide" evidence="8">
    <location>
        <begin position="1"/>
        <end position="21"/>
    </location>
</feature>
<feature type="domain" description="DUF4131" evidence="11">
    <location>
        <begin position="117"/>
        <end position="219"/>
    </location>
</feature>
<organism evidence="12 13">
    <name type="scientific">Xylanimonas allomyrinae</name>
    <dbReference type="NCBI Taxonomy" id="2509459"/>
    <lineage>
        <taxon>Bacteria</taxon>
        <taxon>Bacillati</taxon>
        <taxon>Actinomycetota</taxon>
        <taxon>Actinomycetes</taxon>
        <taxon>Micrococcales</taxon>
        <taxon>Promicromonosporaceae</taxon>
        <taxon>Xylanimonas</taxon>
    </lineage>
</organism>
<dbReference type="OrthoDB" id="7177610at2"/>
<dbReference type="InterPro" id="IPR001279">
    <property type="entry name" value="Metallo-B-lactamas"/>
</dbReference>
<evidence type="ECO:0000256" key="7">
    <source>
        <dbReference type="SAM" id="Phobius"/>
    </source>
</evidence>
<evidence type="ECO:0000259" key="9">
    <source>
        <dbReference type="Pfam" id="PF00753"/>
    </source>
</evidence>
<name>A0A4P6EQK8_9MICO</name>
<evidence type="ECO:0000256" key="5">
    <source>
        <dbReference type="ARBA" id="ARBA00023136"/>
    </source>
</evidence>
<feature type="transmembrane region" description="Helical" evidence="7">
    <location>
        <begin position="294"/>
        <end position="315"/>
    </location>
</feature>
<keyword evidence="8" id="KW-0732">Signal</keyword>
<evidence type="ECO:0000256" key="8">
    <source>
        <dbReference type="SAM" id="SignalP"/>
    </source>
</evidence>
<keyword evidence="3 7" id="KW-0812">Transmembrane</keyword>
<dbReference type="SUPFAM" id="SSF56281">
    <property type="entry name" value="Metallo-hydrolase/oxidoreductase"/>
    <property type="match status" value="1"/>
</dbReference>
<keyword evidence="2" id="KW-1003">Cell membrane</keyword>
<dbReference type="Pfam" id="PF03772">
    <property type="entry name" value="Competence"/>
    <property type="match status" value="1"/>
</dbReference>
<evidence type="ECO:0000256" key="4">
    <source>
        <dbReference type="ARBA" id="ARBA00022989"/>
    </source>
</evidence>
<protein>
    <submittedName>
        <fullName evidence="12">ComEC/Rec2 family competence protein</fullName>
    </submittedName>
</protein>
<dbReference type="Pfam" id="PF00753">
    <property type="entry name" value="Lactamase_B"/>
    <property type="match status" value="1"/>
</dbReference>
<dbReference type="KEGG" id="xyl:ET495_07245"/>
<dbReference type="NCBIfam" id="TIGR00360">
    <property type="entry name" value="ComEC_N-term"/>
    <property type="match status" value="1"/>
</dbReference>
<dbReference type="InterPro" id="IPR036866">
    <property type="entry name" value="RibonucZ/Hydroxyglut_hydro"/>
</dbReference>
<dbReference type="InterPro" id="IPR025405">
    <property type="entry name" value="DUF4131"/>
</dbReference>
<evidence type="ECO:0000259" key="11">
    <source>
        <dbReference type="Pfam" id="PF13567"/>
    </source>
</evidence>
<evidence type="ECO:0000256" key="1">
    <source>
        <dbReference type="ARBA" id="ARBA00004651"/>
    </source>
</evidence>
<dbReference type="Pfam" id="PF13567">
    <property type="entry name" value="DUF4131"/>
    <property type="match status" value="1"/>
</dbReference>
<sequence>MRLAPAALAAWAAAWTLTGAAAPPRAASSTVVAASAGALLALLTLGWRRLRLASPRGHGEPQPPRGRGERQPPRATAARARPARAVDRWPRILAALAASRRGQAAPRLGWRSGTGAAHVLLALGAVAAVALSAHVDTTTRAPLALLATEHADAVLHGRVVTDPAPASFGTGQRWELAADSLTARAVTTSVRGRIEVTTPTAPPYGARVVVRARLSPARPGDAAAARATGDAAQVTRAPPAVVRVTNAMRAALRDVTADLSPQAQGLVPGIAVGDTSRLPPDLADAFRATGLTHLTAVSGGHFAIVLALVTALAGAVRAPRAARVALVAVVAAAFVLLVRPDPSVQRAAAMCAVTLLGLVLGRPAASVPSLAVCVVALLCADPWLARSFGFALSCAATAGLVLLAPALVRRLTPWLGRAGAFALAVPVAAQAACGPVLVLLSPGLPTTSVLANLLAAPAVAPATLLGLGATVIGPGWPAAARVLAWLAGGATWWIAAVARWCAALPGAALPWPGGPPGAFAMLAATVAAFVLVLRREPAEGWAWTEIGRRTWRRARTSGRATFARCRRGVATHHDRRVATAVCGAALALVLLAVAATTAFVRALPVRGSVPADWQVVACDVGQGDALAVRTGPASAIVVDTGPPGDAAGHCLDRLGVTRVDLLVLTHDHLDHVGGLAGVLAGRRVRAAWVSPLDEPAANARRAAGALEAAGLAPAVPVVGDGGTVGEGPWAVGVRVLGTGTASGSRPAGVASGSAEGDGVNDASLALDLTSRGPGGTIDVVALGDLEEPGQEALLAALRATGPPGVTDGVDVVKVAHHGSASQSAGLARLLHPRVALVSVGAGNTYGHPTDRMLALYAAVGATTVRTDECGSAVLVARHGRLALACG</sequence>
<evidence type="ECO:0000256" key="2">
    <source>
        <dbReference type="ARBA" id="ARBA00022475"/>
    </source>
</evidence>
<feature type="transmembrane region" description="Helical" evidence="7">
    <location>
        <begin position="577"/>
        <end position="600"/>
    </location>
</feature>
<feature type="transmembrane region" description="Helical" evidence="7">
    <location>
        <begin position="383"/>
        <end position="408"/>
    </location>
</feature>
<evidence type="ECO:0000256" key="3">
    <source>
        <dbReference type="ARBA" id="ARBA00022692"/>
    </source>
</evidence>
<feature type="transmembrane region" description="Helical" evidence="7">
    <location>
        <begin position="350"/>
        <end position="377"/>
    </location>
</feature>
<dbReference type="GO" id="GO:0005886">
    <property type="term" value="C:plasma membrane"/>
    <property type="evidence" value="ECO:0007669"/>
    <property type="project" value="UniProtKB-SubCell"/>
</dbReference>
<feature type="domain" description="Metallo-beta-lactamase" evidence="9">
    <location>
        <begin position="619"/>
        <end position="730"/>
    </location>
</feature>
<proteinExistence type="predicted"/>
<keyword evidence="5 7" id="KW-0472">Membrane</keyword>
<feature type="domain" description="ComEC/Rec2-related protein" evidence="10">
    <location>
        <begin position="271"/>
        <end position="534"/>
    </location>
</feature>
<feature type="region of interest" description="Disordered" evidence="6">
    <location>
        <begin position="53"/>
        <end position="82"/>
    </location>
</feature>
<feature type="chain" id="PRO_5038399678" evidence="8">
    <location>
        <begin position="22"/>
        <end position="886"/>
    </location>
</feature>
<accession>A0A4P6EQK8</accession>